<dbReference type="Pfam" id="PF07730">
    <property type="entry name" value="HisKA_3"/>
    <property type="match status" value="1"/>
</dbReference>
<keyword evidence="8" id="KW-0902">Two-component regulatory system</keyword>
<keyword evidence="6" id="KW-0418">Kinase</keyword>
<feature type="transmembrane region" description="Helical" evidence="9">
    <location>
        <begin position="87"/>
        <end position="103"/>
    </location>
</feature>
<keyword evidence="4" id="KW-0808">Transferase</keyword>
<keyword evidence="9" id="KW-0812">Transmembrane</keyword>
<proteinExistence type="predicted"/>
<dbReference type="PANTHER" id="PTHR24421:SF10">
    <property type="entry name" value="NITRATE_NITRITE SENSOR PROTEIN NARQ"/>
    <property type="match status" value="1"/>
</dbReference>
<evidence type="ECO:0000256" key="8">
    <source>
        <dbReference type="ARBA" id="ARBA00023012"/>
    </source>
</evidence>
<evidence type="ECO:0000256" key="9">
    <source>
        <dbReference type="SAM" id="Phobius"/>
    </source>
</evidence>
<evidence type="ECO:0000256" key="6">
    <source>
        <dbReference type="ARBA" id="ARBA00022777"/>
    </source>
</evidence>
<comment type="catalytic activity">
    <reaction evidence="1">
        <text>ATP + protein L-histidine = ADP + protein N-phospho-L-histidine.</text>
        <dbReference type="EC" id="2.7.13.3"/>
    </reaction>
</comment>
<evidence type="ECO:0000256" key="7">
    <source>
        <dbReference type="ARBA" id="ARBA00022840"/>
    </source>
</evidence>
<evidence type="ECO:0000256" key="2">
    <source>
        <dbReference type="ARBA" id="ARBA00012438"/>
    </source>
</evidence>
<dbReference type="InterPro" id="IPR050482">
    <property type="entry name" value="Sensor_HK_TwoCompSys"/>
</dbReference>
<name>A0ABP8L6S8_9MICO</name>
<evidence type="ECO:0000256" key="5">
    <source>
        <dbReference type="ARBA" id="ARBA00022741"/>
    </source>
</evidence>
<dbReference type="EC" id="2.7.13.3" evidence="2"/>
<gene>
    <name evidence="11" type="ORF">GCM10023169_17340</name>
</gene>
<evidence type="ECO:0000313" key="11">
    <source>
        <dbReference type="EMBL" id="GAA4422645.1"/>
    </source>
</evidence>
<dbReference type="InterPro" id="IPR036890">
    <property type="entry name" value="HATPase_C_sf"/>
</dbReference>
<sequence length="423" mass="43609">MTPSRNADRPDAEHVPSAIDDWVLPRLPYRSFRGDVAMSVGIVLLGVLVAFTVFGRWAPEDDRSVIVMVAALVSAGALLLKRRLPVLAVGVIAGMLIGEAALTGRGTNLAVLIALFDALYATALVGSRRERTIVTLACAVASVAVLVLSTGSVAERVQYALSAVALLGTPLFIATASRQRDALVQAEKARAGAEAARADAVVRAAVAEREQAVRAERATLARDLHDAVAAHLSAIALQSGAAVAQAGAGGSSMRAVRESSLEALSELRQLIDVLSADDPGELPLRVPPGLGETEILRADAQRLGIDLVLDVDVPREALTTATSRVLMRIAKEALVNAARHAPGSAVTVTARAGLREVVLRAVNRLTDPGTGGGAGLGTGLGTVIMAEQASAVGGVCRAGPGDDGTWVVRAEVPRHVPAQAVVS</sequence>
<evidence type="ECO:0000256" key="3">
    <source>
        <dbReference type="ARBA" id="ARBA00022553"/>
    </source>
</evidence>
<dbReference type="Proteomes" id="UP001500622">
    <property type="component" value="Unassembled WGS sequence"/>
</dbReference>
<protein>
    <recommendedName>
        <fullName evidence="2">histidine kinase</fullName>
        <ecNumber evidence="2">2.7.13.3</ecNumber>
    </recommendedName>
</protein>
<keyword evidence="9" id="KW-1133">Transmembrane helix</keyword>
<dbReference type="Gene3D" id="3.30.565.10">
    <property type="entry name" value="Histidine kinase-like ATPase, C-terminal domain"/>
    <property type="match status" value="1"/>
</dbReference>
<keyword evidence="7" id="KW-0067">ATP-binding</keyword>
<keyword evidence="12" id="KW-1185">Reference proteome</keyword>
<keyword evidence="3" id="KW-0597">Phosphoprotein</keyword>
<feature type="transmembrane region" description="Helical" evidence="9">
    <location>
        <begin position="36"/>
        <end position="58"/>
    </location>
</feature>
<accession>A0ABP8L6S8</accession>
<feature type="transmembrane region" description="Helical" evidence="9">
    <location>
        <begin position="64"/>
        <end position="80"/>
    </location>
</feature>
<feature type="domain" description="Signal transduction histidine kinase subgroup 3 dimerisation and phosphoacceptor" evidence="10">
    <location>
        <begin position="216"/>
        <end position="275"/>
    </location>
</feature>
<evidence type="ECO:0000256" key="4">
    <source>
        <dbReference type="ARBA" id="ARBA00022679"/>
    </source>
</evidence>
<comment type="caution">
    <text evidence="11">The sequence shown here is derived from an EMBL/GenBank/DDBJ whole genome shotgun (WGS) entry which is preliminary data.</text>
</comment>
<dbReference type="InterPro" id="IPR011712">
    <property type="entry name" value="Sig_transdc_His_kin_sub3_dim/P"/>
</dbReference>
<reference evidence="12" key="1">
    <citation type="journal article" date="2019" name="Int. J. Syst. Evol. Microbiol.">
        <title>The Global Catalogue of Microorganisms (GCM) 10K type strain sequencing project: providing services to taxonomists for standard genome sequencing and annotation.</title>
        <authorList>
            <consortium name="The Broad Institute Genomics Platform"/>
            <consortium name="The Broad Institute Genome Sequencing Center for Infectious Disease"/>
            <person name="Wu L."/>
            <person name="Ma J."/>
        </authorList>
    </citation>
    <scope>NUCLEOTIDE SEQUENCE [LARGE SCALE GENOMIC DNA]</scope>
    <source>
        <strain evidence="12">JCM 17810</strain>
    </source>
</reference>
<evidence type="ECO:0000256" key="1">
    <source>
        <dbReference type="ARBA" id="ARBA00000085"/>
    </source>
</evidence>
<dbReference type="RefSeq" id="WP_345215855.1">
    <property type="nucleotide sequence ID" value="NZ_BAABGN010000007.1"/>
</dbReference>
<feature type="transmembrane region" description="Helical" evidence="9">
    <location>
        <begin position="109"/>
        <end position="126"/>
    </location>
</feature>
<keyword evidence="5" id="KW-0547">Nucleotide-binding</keyword>
<evidence type="ECO:0000259" key="10">
    <source>
        <dbReference type="Pfam" id="PF07730"/>
    </source>
</evidence>
<keyword evidence="9" id="KW-0472">Membrane</keyword>
<feature type="transmembrane region" description="Helical" evidence="9">
    <location>
        <begin position="133"/>
        <end position="151"/>
    </location>
</feature>
<dbReference type="Gene3D" id="1.20.5.1930">
    <property type="match status" value="1"/>
</dbReference>
<dbReference type="SUPFAM" id="SSF55874">
    <property type="entry name" value="ATPase domain of HSP90 chaperone/DNA topoisomerase II/histidine kinase"/>
    <property type="match status" value="1"/>
</dbReference>
<dbReference type="EMBL" id="BAABGN010000007">
    <property type="protein sequence ID" value="GAA4422645.1"/>
    <property type="molecule type" value="Genomic_DNA"/>
</dbReference>
<organism evidence="11 12">
    <name type="scientific">Georgenia halophila</name>
    <dbReference type="NCBI Taxonomy" id="620889"/>
    <lineage>
        <taxon>Bacteria</taxon>
        <taxon>Bacillati</taxon>
        <taxon>Actinomycetota</taxon>
        <taxon>Actinomycetes</taxon>
        <taxon>Micrococcales</taxon>
        <taxon>Bogoriellaceae</taxon>
        <taxon>Georgenia</taxon>
    </lineage>
</organism>
<dbReference type="PANTHER" id="PTHR24421">
    <property type="entry name" value="NITRATE/NITRITE SENSOR PROTEIN NARX-RELATED"/>
    <property type="match status" value="1"/>
</dbReference>
<evidence type="ECO:0000313" key="12">
    <source>
        <dbReference type="Proteomes" id="UP001500622"/>
    </source>
</evidence>